<dbReference type="PANTHER" id="PTHR21567:SF87">
    <property type="entry name" value="CRESCERIN-LIKE PROTEIN CHE-12"/>
    <property type="match status" value="1"/>
</dbReference>
<dbReference type="InterPro" id="IPR011989">
    <property type="entry name" value="ARM-like"/>
</dbReference>
<dbReference type="AlphaFoldDB" id="A0A8C5GUY4"/>
<evidence type="ECO:0000313" key="7">
    <source>
        <dbReference type="Proteomes" id="UP000694680"/>
    </source>
</evidence>
<keyword evidence="3" id="KW-0206">Cytoskeleton</keyword>
<protein>
    <recommendedName>
        <fullName evidence="5">TOG domain-containing protein</fullName>
    </recommendedName>
</protein>
<dbReference type="Pfam" id="PF21041">
    <property type="entry name" value="XMAP215_CLASP_TOG"/>
    <property type="match status" value="1"/>
</dbReference>
<evidence type="ECO:0000259" key="5">
    <source>
        <dbReference type="SMART" id="SM01349"/>
    </source>
</evidence>
<dbReference type="GO" id="GO:0005881">
    <property type="term" value="C:cytoplasmic microtubule"/>
    <property type="evidence" value="ECO:0007669"/>
    <property type="project" value="TreeGrafter"/>
</dbReference>
<dbReference type="InterPro" id="IPR034085">
    <property type="entry name" value="TOG"/>
</dbReference>
<accession>A0A8C5GUY4</accession>
<dbReference type="SUPFAM" id="SSF48371">
    <property type="entry name" value="ARM repeat"/>
    <property type="match status" value="1"/>
</dbReference>
<feature type="compositionally biased region" description="Polar residues" evidence="4">
    <location>
        <begin position="384"/>
        <end position="400"/>
    </location>
</feature>
<dbReference type="InterPro" id="IPR016024">
    <property type="entry name" value="ARM-type_fold"/>
</dbReference>
<dbReference type="PANTHER" id="PTHR21567">
    <property type="entry name" value="CLASP"/>
    <property type="match status" value="1"/>
</dbReference>
<proteinExistence type="predicted"/>
<comment type="subcellular location">
    <subcellularLocation>
        <location evidence="1">Cytoplasm</location>
        <location evidence="1">Cytoskeleton</location>
    </subcellularLocation>
</comment>
<reference evidence="6" key="1">
    <citation type="submission" date="2020-06" db="EMBL/GenBank/DDBJ databases">
        <authorList>
            <consortium name="Wellcome Sanger Institute Data Sharing"/>
        </authorList>
    </citation>
    <scope>NUCLEOTIDE SEQUENCE [LARGE SCALE GENOMIC DNA]</scope>
</reference>
<dbReference type="InterPro" id="IPR048491">
    <property type="entry name" value="XMAP215_CLASP_TOG"/>
</dbReference>
<feature type="region of interest" description="Disordered" evidence="4">
    <location>
        <begin position="335"/>
        <end position="403"/>
    </location>
</feature>
<evidence type="ECO:0000256" key="2">
    <source>
        <dbReference type="ARBA" id="ARBA00022490"/>
    </source>
</evidence>
<evidence type="ECO:0000256" key="1">
    <source>
        <dbReference type="ARBA" id="ARBA00004245"/>
    </source>
</evidence>
<evidence type="ECO:0000256" key="4">
    <source>
        <dbReference type="SAM" id="MobiDB-lite"/>
    </source>
</evidence>
<keyword evidence="7" id="KW-1185">Reference proteome</keyword>
<dbReference type="Proteomes" id="UP000694680">
    <property type="component" value="Chromosome 22"/>
</dbReference>
<dbReference type="Ensembl" id="ENSGWIT00000038793.1">
    <property type="protein sequence ID" value="ENSGWIP00000035584.1"/>
    <property type="gene ID" value="ENSGWIG00000018383.1"/>
</dbReference>
<dbReference type="SMART" id="SM01349">
    <property type="entry name" value="TOG"/>
    <property type="match status" value="1"/>
</dbReference>
<reference evidence="6" key="2">
    <citation type="submission" date="2025-08" db="UniProtKB">
        <authorList>
            <consortium name="Ensembl"/>
        </authorList>
    </citation>
    <scope>IDENTIFICATION</scope>
</reference>
<dbReference type="GO" id="GO:0005929">
    <property type="term" value="C:cilium"/>
    <property type="evidence" value="ECO:0007669"/>
    <property type="project" value="TreeGrafter"/>
</dbReference>
<evidence type="ECO:0000313" key="6">
    <source>
        <dbReference type="Ensembl" id="ENSGWIP00000035584.1"/>
    </source>
</evidence>
<dbReference type="GO" id="GO:0000226">
    <property type="term" value="P:microtubule cytoskeleton organization"/>
    <property type="evidence" value="ECO:0007669"/>
    <property type="project" value="TreeGrafter"/>
</dbReference>
<keyword evidence="2" id="KW-0963">Cytoplasm</keyword>
<name>A0A8C5GUY4_GOUWI</name>
<organism evidence="6 7">
    <name type="scientific">Gouania willdenowi</name>
    <name type="common">Blunt-snouted clingfish</name>
    <name type="synonym">Lepadogaster willdenowi</name>
    <dbReference type="NCBI Taxonomy" id="441366"/>
    <lineage>
        <taxon>Eukaryota</taxon>
        <taxon>Metazoa</taxon>
        <taxon>Chordata</taxon>
        <taxon>Craniata</taxon>
        <taxon>Vertebrata</taxon>
        <taxon>Euteleostomi</taxon>
        <taxon>Actinopterygii</taxon>
        <taxon>Neopterygii</taxon>
        <taxon>Teleostei</taxon>
        <taxon>Neoteleostei</taxon>
        <taxon>Acanthomorphata</taxon>
        <taxon>Ovalentaria</taxon>
        <taxon>Blenniimorphae</taxon>
        <taxon>Blenniiformes</taxon>
        <taxon>Gobiesocoidei</taxon>
        <taxon>Gobiesocidae</taxon>
        <taxon>Gobiesocinae</taxon>
        <taxon>Gouania</taxon>
    </lineage>
</organism>
<evidence type="ECO:0000256" key="3">
    <source>
        <dbReference type="ARBA" id="ARBA00023212"/>
    </source>
</evidence>
<sequence>MDKVSCVLTCELSCSHSPSLTLPPTRRHHGSAQFATCVRHFETFGVCVFAAQAPCLCCVVVRLSSLISHELHQQLLDRKNYQNRTYGVEKLKRVLSEVDIKSVPCESIEEFINFLPGLLEDSNFKVMFSTLQVLNLLVQKLDMCANRYFERIILVALKALGDARTITRNEYLNVFRQLMKTVPPQRVLDLVIGNLKHKKPRVREDVLNVIMVAILSHPEIEFDIPKLCSEVAPCLVDNKRKVRHFAFELFALFDHCLGSGRKLPFINAVEKVEKNEDAEGLMAAVEARRARHALPKLSSDGTLEYGLVLVIPRQRGSLYFASEADMDWVMDGPRVSSARSHRSKPDSERLHGYGSLGSLTDDLPPQRRIASAGKGKNKLPWEKSSLSSIENEPQPSNTPMYNDEVISINKIHAQLFEREKNE</sequence>
<dbReference type="Gene3D" id="1.25.10.10">
    <property type="entry name" value="Leucine-rich Repeat Variant"/>
    <property type="match status" value="1"/>
</dbReference>
<reference evidence="6" key="3">
    <citation type="submission" date="2025-09" db="UniProtKB">
        <authorList>
            <consortium name="Ensembl"/>
        </authorList>
    </citation>
    <scope>IDENTIFICATION</scope>
</reference>
<feature type="domain" description="TOG" evidence="5">
    <location>
        <begin position="55"/>
        <end position="291"/>
    </location>
</feature>
<dbReference type="GO" id="GO:0008017">
    <property type="term" value="F:microtubule binding"/>
    <property type="evidence" value="ECO:0007669"/>
    <property type="project" value="TreeGrafter"/>
</dbReference>